<evidence type="ECO:0000313" key="1">
    <source>
        <dbReference type="EMBL" id="CEG05515.1"/>
    </source>
</evidence>
<dbReference type="EMBL" id="CBMI010004262">
    <property type="protein sequence ID" value="CEG05515.1"/>
    <property type="molecule type" value="Genomic_DNA"/>
</dbReference>
<dbReference type="AlphaFoldDB" id="A0A090MII8"/>
<name>A0A090MII8_9HYPO</name>
<proteinExistence type="predicted"/>
<sequence length="198" mass="22257">MLLDFGAMLWPRDWDRPPFLTGAKNIILSDKRPLPKEDGYIAPTWSPASFAKRSSHGMPQDGRVEIAVVTGFSVTPKNTQNPFGEVVDGWISLRAPLVRRELSELPEVDEANLPDRWFRHMRLCTPLGNPYGVCSLFDGIRGQTEETRSWVKENEIFALVLSNHLEANTESFAFVVSAYRKGPINPSFLRVSDTGLDP</sequence>
<reference evidence="1" key="1">
    <citation type="submission" date="2013-05" db="EMBL/GenBank/DDBJ databases">
        <title>Draft genome sequences of six wheat associated Fusarium spp. isolates.</title>
        <authorList>
            <person name="Moolhuijzen P.M."/>
            <person name="Manners J.M."/>
            <person name="Wilcox S."/>
            <person name="Bellgard M.I."/>
            <person name="Gardiner D.M."/>
        </authorList>
    </citation>
    <scope>NUCLEOTIDE SEQUENCE</scope>
    <source>
        <strain evidence="1">CS3069</strain>
    </source>
</reference>
<organism evidence="1">
    <name type="scientific">Fusarium clavum</name>
    <dbReference type="NCBI Taxonomy" id="2594811"/>
    <lineage>
        <taxon>Eukaryota</taxon>
        <taxon>Fungi</taxon>
        <taxon>Dikarya</taxon>
        <taxon>Ascomycota</taxon>
        <taxon>Pezizomycotina</taxon>
        <taxon>Sordariomycetes</taxon>
        <taxon>Hypocreomycetidae</taxon>
        <taxon>Hypocreales</taxon>
        <taxon>Nectriaceae</taxon>
        <taxon>Fusarium</taxon>
        <taxon>Fusarium incarnatum-equiseti species complex</taxon>
    </lineage>
</organism>
<protein>
    <submittedName>
        <fullName evidence="1">WGS project CBMI000000000 data, contig CS3069_c004264</fullName>
    </submittedName>
</protein>
<gene>
    <name evidence="1" type="ORF">BN850_0118980</name>
</gene>
<dbReference type="EMBL" id="HG320777">
    <property type="protein sequence ID" value="CEG05958.1"/>
    <property type="molecule type" value="Genomic_DNA"/>
</dbReference>
<accession>A0A090MII8</accession>